<dbReference type="EMBL" id="BQNB010011581">
    <property type="protein sequence ID" value="GJS92435.1"/>
    <property type="molecule type" value="Genomic_DNA"/>
</dbReference>
<evidence type="ECO:0000256" key="1">
    <source>
        <dbReference type="SAM" id="MobiDB-lite"/>
    </source>
</evidence>
<feature type="region of interest" description="Disordered" evidence="1">
    <location>
        <begin position="1"/>
        <end position="29"/>
    </location>
</feature>
<sequence>MIHTSSDDDSDSDDEEYTLERDENGKPMYGPYHPPYFDLEDVCDQGETLKIEFLEYLDLRYELGFIDLNLGILDSVNLGMLQFGDPCTMNVLVIGHKREFPAYAIEELHSYSFEELRLVKNMLAVCIWGDYQLEMIVRMFKPVTLANTYYLTNLQEAILKVVKKKNNPVVTSNLSRFRNGSSYGNTNKPAVLPFLVAK</sequence>
<name>A0ABQ4ZR85_9ASTR</name>
<reference evidence="2" key="2">
    <citation type="submission" date="2022-01" db="EMBL/GenBank/DDBJ databases">
        <authorList>
            <person name="Yamashiro T."/>
            <person name="Shiraishi A."/>
            <person name="Satake H."/>
            <person name="Nakayama K."/>
        </authorList>
    </citation>
    <scope>NUCLEOTIDE SEQUENCE</scope>
</reference>
<proteinExistence type="predicted"/>
<evidence type="ECO:0000313" key="2">
    <source>
        <dbReference type="EMBL" id="GJS92435.1"/>
    </source>
</evidence>
<accession>A0ABQ4ZR85</accession>
<evidence type="ECO:0000313" key="3">
    <source>
        <dbReference type="Proteomes" id="UP001151760"/>
    </source>
</evidence>
<gene>
    <name evidence="2" type="ORF">Tco_0799403</name>
</gene>
<protein>
    <submittedName>
        <fullName evidence="2">Uncharacterized protein</fullName>
    </submittedName>
</protein>
<dbReference type="Proteomes" id="UP001151760">
    <property type="component" value="Unassembled WGS sequence"/>
</dbReference>
<feature type="compositionally biased region" description="Acidic residues" evidence="1">
    <location>
        <begin position="7"/>
        <end position="17"/>
    </location>
</feature>
<reference evidence="2" key="1">
    <citation type="journal article" date="2022" name="Int. J. Mol. Sci.">
        <title>Draft Genome of Tanacetum Coccineum: Genomic Comparison of Closely Related Tanacetum-Family Plants.</title>
        <authorList>
            <person name="Yamashiro T."/>
            <person name="Shiraishi A."/>
            <person name="Nakayama K."/>
            <person name="Satake H."/>
        </authorList>
    </citation>
    <scope>NUCLEOTIDE SEQUENCE</scope>
</reference>
<keyword evidence="3" id="KW-1185">Reference proteome</keyword>
<organism evidence="2 3">
    <name type="scientific">Tanacetum coccineum</name>
    <dbReference type="NCBI Taxonomy" id="301880"/>
    <lineage>
        <taxon>Eukaryota</taxon>
        <taxon>Viridiplantae</taxon>
        <taxon>Streptophyta</taxon>
        <taxon>Embryophyta</taxon>
        <taxon>Tracheophyta</taxon>
        <taxon>Spermatophyta</taxon>
        <taxon>Magnoliopsida</taxon>
        <taxon>eudicotyledons</taxon>
        <taxon>Gunneridae</taxon>
        <taxon>Pentapetalae</taxon>
        <taxon>asterids</taxon>
        <taxon>campanulids</taxon>
        <taxon>Asterales</taxon>
        <taxon>Asteraceae</taxon>
        <taxon>Asteroideae</taxon>
        <taxon>Anthemideae</taxon>
        <taxon>Anthemidinae</taxon>
        <taxon>Tanacetum</taxon>
    </lineage>
</organism>
<comment type="caution">
    <text evidence="2">The sequence shown here is derived from an EMBL/GenBank/DDBJ whole genome shotgun (WGS) entry which is preliminary data.</text>
</comment>